<dbReference type="SUPFAM" id="SSF54695">
    <property type="entry name" value="POZ domain"/>
    <property type="match status" value="1"/>
</dbReference>
<dbReference type="GeneID" id="100371014"/>
<dbReference type="Proteomes" id="UP000694865">
    <property type="component" value="Unplaced"/>
</dbReference>
<evidence type="ECO:0000313" key="2">
    <source>
        <dbReference type="Proteomes" id="UP000694865"/>
    </source>
</evidence>
<reference evidence="3" key="1">
    <citation type="submission" date="2025-08" db="UniProtKB">
        <authorList>
            <consortium name="RefSeq"/>
        </authorList>
    </citation>
    <scope>IDENTIFICATION</scope>
    <source>
        <tissue evidence="3">Testes</tissue>
    </source>
</reference>
<dbReference type="PANTHER" id="PTHR46375">
    <property type="entry name" value="KELCH REPEAT AND BTB DOMAIN-CONTAINING PROTEIN 13-RELATED"/>
    <property type="match status" value="1"/>
</dbReference>
<dbReference type="CDD" id="cd18186">
    <property type="entry name" value="BTB_POZ_ZBTB_KLHL-like"/>
    <property type="match status" value="1"/>
</dbReference>
<dbReference type="InterPro" id="IPR011333">
    <property type="entry name" value="SKP1/BTB/POZ_sf"/>
</dbReference>
<proteinExistence type="predicted"/>
<feature type="domain" description="BTB" evidence="1">
    <location>
        <begin position="33"/>
        <end position="103"/>
    </location>
</feature>
<evidence type="ECO:0000313" key="3">
    <source>
        <dbReference type="RefSeq" id="XP_002737821.1"/>
    </source>
</evidence>
<dbReference type="Pfam" id="PF00651">
    <property type="entry name" value="BTB"/>
    <property type="match status" value="1"/>
</dbReference>
<accession>A0ABM0GUT9</accession>
<dbReference type="InterPro" id="IPR052392">
    <property type="entry name" value="Kelch-BTB_domain-containing"/>
</dbReference>
<gene>
    <name evidence="3" type="primary">LOC100371014</name>
</gene>
<dbReference type="SMART" id="SM00225">
    <property type="entry name" value="BTB"/>
    <property type="match status" value="1"/>
</dbReference>
<organism evidence="2 3">
    <name type="scientific">Saccoglossus kowalevskii</name>
    <name type="common">Acorn worm</name>
    <dbReference type="NCBI Taxonomy" id="10224"/>
    <lineage>
        <taxon>Eukaryota</taxon>
        <taxon>Metazoa</taxon>
        <taxon>Hemichordata</taxon>
        <taxon>Enteropneusta</taxon>
        <taxon>Harrimaniidae</taxon>
        <taxon>Saccoglossus</taxon>
    </lineage>
</organism>
<sequence>MELNVTMVTGNDGEDVVISTSRVCLSTGNLKLPDLNIRCRQVVFHVHSCLLRRRSVYFERRLSNPWSAVGSLNEVVFTTTPPTLTGLKLTLRYLYGESLQVPNVKELVEFMEAADFLQVFLEWRYFVNCITRRNCFVLLDASYKFNHHSIVDCMYEYIAEHFYFLAKTQSYRDTSHYHKTKIATKLKSERSRFKKSVIVCTSAYTTIDTNGVKRNLEYFYDDVTNQWYNLPLTYYITPCDEKYSPFPHDDIICECYGKEYSYNVYKYIDKNGIVMFIARNNSRDKQWTEYFLPLPITTVSALSCLSVQHLKEIGGCIFMVIENHQPRLQNVLKIQIQTQDDEHTFKCNYMLPWQLAAVHLLQEDPNVFLLTQSSDNSLRLYRNESGCGQIQEICETTLPATTTLTSDRITIANNKIYLLDSNNSEAVLYFNISSTPCWGCVKYPPSVEKAKYMTSLRQERIARDSVDYSRTARKYSFSEQHMDSKPALLKCLLRIVRLIIGQLAHSNL</sequence>
<name>A0ABM0GUT9_SACKO</name>
<keyword evidence="2" id="KW-1185">Reference proteome</keyword>
<dbReference type="InterPro" id="IPR000210">
    <property type="entry name" value="BTB/POZ_dom"/>
</dbReference>
<dbReference type="RefSeq" id="XP_002737821.1">
    <property type="nucleotide sequence ID" value="XM_002737775.2"/>
</dbReference>
<dbReference type="Gene3D" id="3.30.710.10">
    <property type="entry name" value="Potassium Channel Kv1.1, Chain A"/>
    <property type="match status" value="1"/>
</dbReference>
<evidence type="ECO:0000259" key="1">
    <source>
        <dbReference type="PROSITE" id="PS50097"/>
    </source>
</evidence>
<dbReference type="PROSITE" id="PS50097">
    <property type="entry name" value="BTB"/>
    <property type="match status" value="1"/>
</dbReference>
<dbReference type="PANTHER" id="PTHR46375:SF3">
    <property type="entry name" value="KELCH REPEAT AND BTB DOMAIN-CONTAINING PROTEIN 13"/>
    <property type="match status" value="1"/>
</dbReference>
<protein>
    <submittedName>
        <fullName evidence="3">Uncharacterized protein LOC100371014</fullName>
    </submittedName>
</protein>